<dbReference type="InterPro" id="IPR019861">
    <property type="entry name" value="PorP/SprF_Bacteroidetes"/>
</dbReference>
<dbReference type="NCBIfam" id="TIGR03519">
    <property type="entry name" value="T9SS_PorP_fam"/>
    <property type="match status" value="1"/>
</dbReference>
<dbReference type="RefSeq" id="WP_227477011.1">
    <property type="nucleotide sequence ID" value="NZ_JAFMPT010000009.1"/>
</dbReference>
<evidence type="ECO:0000313" key="2">
    <source>
        <dbReference type="EMBL" id="MCC1484563.1"/>
    </source>
</evidence>
<dbReference type="Pfam" id="PF11751">
    <property type="entry name" value="PorP_SprF"/>
    <property type="match status" value="1"/>
</dbReference>
<reference evidence="3" key="2">
    <citation type="submission" date="2023-07" db="EMBL/GenBank/DDBJ databases">
        <title>Genome of Winogradskyella sp. E313.</title>
        <authorList>
            <person name="Zhou Y."/>
        </authorList>
    </citation>
    <scope>NUCLEOTIDE SEQUENCE [LARGE SCALE GENOMIC DNA]</scope>
    <source>
        <strain evidence="3">E313</strain>
    </source>
</reference>
<dbReference type="EMBL" id="JAFMPT010000009">
    <property type="protein sequence ID" value="MCC1484563.1"/>
    <property type="molecule type" value="Genomic_DNA"/>
</dbReference>
<organism evidence="2 3">
    <name type="scientific">Winogradskyella immobilis</name>
    <dbReference type="NCBI Taxonomy" id="2816852"/>
    <lineage>
        <taxon>Bacteria</taxon>
        <taxon>Pseudomonadati</taxon>
        <taxon>Bacteroidota</taxon>
        <taxon>Flavobacteriia</taxon>
        <taxon>Flavobacteriales</taxon>
        <taxon>Flavobacteriaceae</taxon>
        <taxon>Winogradskyella</taxon>
    </lineage>
</organism>
<gene>
    <name evidence="2" type="ORF">J1C55_08190</name>
</gene>
<sequence length="737" mass="84274">MKKLILHIVFYSSIIISVKAQDNGVASFSLPIRNSITFNKYAINPTFSFVREQYKYASVSNKRQWVEFTDAPQTYKFSYAGRLNENMGFGVGFFQQNFGLLNTFGGVLNYAYNVVLGRDSNLTFGSNLGFYNSGINEGRIITNTQDPLLNSLDSNLLITFNPGINYGTTFFDFGLVLNNFALYNFTTSSLVENDLEKGIQAHVMYTGFIDSYGFFDEAKFTGLLRSEFLRDNTILSTILMLTVPKGIWAQVGYNSLYGASGGLGLNITTEIAIEYNFEKTIGELIDFGPSHEITLAYRFKNKKRYLYSDDQELSSVISKNKFKKKSRIASKINAANRKNQPQSKKENTKNALVIKKEETTIVNKEENLKQQQDSIANTVKADIERKTSAKVLTDEKSKKIKTKSETQPIVNKETKTEIEVIGNTKNVTKTSKDEQVEVSEKENQIKENLFDSITKPIDTIRLSATVIKTRKVLSRIKETIAERTKDLRDLKEENDLGDQGIYKAPKPFKSLSSQEAKLVELRIDINNLIKSQDQRIRELKASYDQRLKNNSNQEDSIATIYLDEIIIIQSVQKETKRSLLDMERELEKIKLATDFERSRRIKRAAYDNQEDRYQKDLATLNRIKQTTDIGSETFNPEEFDFGEDQGSNIKILKDVKHTESGYYVVLAVHSDVTRRDEFIRMAITSGQSNIQFFFDLSTSNYYIYYEKFSDLDAATNALEFNNSAPYNRKRSIIKIEN</sequence>
<keyword evidence="3" id="KW-1185">Reference proteome</keyword>
<proteinExistence type="predicted"/>
<evidence type="ECO:0000313" key="3">
    <source>
        <dbReference type="Proteomes" id="UP000778797"/>
    </source>
</evidence>
<keyword evidence="1" id="KW-0175">Coiled coil</keyword>
<reference evidence="3" key="1">
    <citation type="submission" date="2021-03" db="EMBL/GenBank/DDBJ databases">
        <title>Genome of Cognatishimia sp. F0-27.</title>
        <authorList>
            <person name="Ping X."/>
        </authorList>
    </citation>
    <scope>NUCLEOTIDE SEQUENCE [LARGE SCALE GENOMIC DNA]</scope>
    <source>
        <strain evidence="3">E313</strain>
    </source>
</reference>
<dbReference type="Proteomes" id="UP000778797">
    <property type="component" value="Unassembled WGS sequence"/>
</dbReference>
<name>A0ABS8EMX3_9FLAO</name>
<accession>A0ABS8EMX3</accession>
<evidence type="ECO:0000256" key="1">
    <source>
        <dbReference type="SAM" id="Coils"/>
    </source>
</evidence>
<protein>
    <submittedName>
        <fullName evidence="2">PorP/SprF family type IX secretion system membrane protein</fullName>
    </submittedName>
</protein>
<feature type="coiled-coil region" evidence="1">
    <location>
        <begin position="473"/>
        <end position="531"/>
    </location>
</feature>
<comment type="caution">
    <text evidence="2">The sequence shown here is derived from an EMBL/GenBank/DDBJ whole genome shotgun (WGS) entry which is preliminary data.</text>
</comment>